<evidence type="ECO:0000256" key="4">
    <source>
        <dbReference type="SAM" id="Coils"/>
    </source>
</evidence>
<organism evidence="9 10">
    <name type="scientific">Sorangium cellulosum</name>
    <name type="common">Polyangium cellulosum</name>
    <dbReference type="NCBI Taxonomy" id="56"/>
    <lineage>
        <taxon>Bacteria</taxon>
        <taxon>Pseudomonadati</taxon>
        <taxon>Myxococcota</taxon>
        <taxon>Polyangia</taxon>
        <taxon>Polyangiales</taxon>
        <taxon>Polyangiaceae</taxon>
        <taxon>Sorangium</taxon>
    </lineage>
</organism>
<evidence type="ECO:0000256" key="2">
    <source>
        <dbReference type="ARBA" id="ARBA00029447"/>
    </source>
</evidence>
<feature type="transmembrane region" description="Helical" evidence="6">
    <location>
        <begin position="158"/>
        <end position="176"/>
    </location>
</feature>
<dbReference type="PANTHER" id="PTHR43531:SF11">
    <property type="entry name" value="METHYL-ACCEPTING CHEMOTAXIS PROTEIN 3"/>
    <property type="match status" value="1"/>
</dbReference>
<dbReference type="GO" id="GO:0007165">
    <property type="term" value="P:signal transduction"/>
    <property type="evidence" value="ECO:0007669"/>
    <property type="project" value="UniProtKB-KW"/>
</dbReference>
<dbReference type="InterPro" id="IPR003660">
    <property type="entry name" value="HAMP_dom"/>
</dbReference>
<evidence type="ECO:0008006" key="11">
    <source>
        <dbReference type="Google" id="ProtNLM"/>
    </source>
</evidence>
<feature type="domain" description="HAMP" evidence="8">
    <location>
        <begin position="178"/>
        <end position="231"/>
    </location>
</feature>
<feature type="transmembrane region" description="Helical" evidence="6">
    <location>
        <begin position="12"/>
        <end position="30"/>
    </location>
</feature>
<dbReference type="Proteomes" id="UP000238348">
    <property type="component" value="Chromosome"/>
</dbReference>
<dbReference type="OrthoDB" id="5522708at2"/>
<proteinExistence type="inferred from homology"/>
<keyword evidence="6" id="KW-1133">Transmembrane helix</keyword>
<accession>A0A2L0EY98</accession>
<keyword evidence="3" id="KW-0807">Transducer</keyword>
<dbReference type="Gene3D" id="1.10.287.950">
    <property type="entry name" value="Methyl-accepting chemotaxis protein"/>
    <property type="match status" value="1"/>
</dbReference>
<dbReference type="CDD" id="cd06225">
    <property type="entry name" value="HAMP"/>
    <property type="match status" value="2"/>
</dbReference>
<dbReference type="EMBL" id="CP012673">
    <property type="protein sequence ID" value="AUX44260.1"/>
    <property type="molecule type" value="Genomic_DNA"/>
</dbReference>
<reference evidence="9 10" key="1">
    <citation type="submission" date="2015-09" db="EMBL/GenBank/DDBJ databases">
        <title>Sorangium comparison.</title>
        <authorList>
            <person name="Zaburannyi N."/>
            <person name="Bunk B."/>
            <person name="Overmann J."/>
            <person name="Mueller R."/>
        </authorList>
    </citation>
    <scope>NUCLEOTIDE SEQUENCE [LARGE SCALE GENOMIC DNA]</scope>
    <source>
        <strain evidence="9 10">So ce26</strain>
    </source>
</reference>
<sequence length="524" mass="55921">MLPFRSLRWKIAALVASVAIVLSALDFWLIPDRTARASEAELRERADILATMLREPIGVAMDLEQPAETFPDTLRSVMTDPLVSWAAVYDASGARIASIGAAEALESARVVRSRDYASVVIGEAPITSRNGDRQLGSLAVALRSDRIAERRADSRRTIALQSAGILLLGLGLAWVISGRMTRSMAHIKDAADRIARGDVSARLSLKISNDELGDMVSAFERMNAQLRELQETAARVAGGDFTCKITGDGELFAAFRAMVASLQELASRIGDTSAEVASAAAGMFSSVREQETTANQQNAALEEIRRTVEALTKSADHIAKDAATVHEMAQRSLVSVQHTAEQTRLVSSHSDRIGEILSLIQSIADKSDLLALNAALEGTKAGEVGRGFSLVAAEMRRLSEHVMDSVRDIRKLVADMHAASHASVLATEDGIKLARDTAAAAATISSAVDHQREGTAQVKTAIVDIVGAVNDTLTSSADATRSAESLLQLSHELKTAARAFRVKKPAARVDQRASEEAGADEEPG</sequence>
<dbReference type="Pfam" id="PF00672">
    <property type="entry name" value="HAMP"/>
    <property type="match status" value="1"/>
</dbReference>
<feature type="domain" description="Methyl-accepting transducer" evidence="7">
    <location>
        <begin position="265"/>
        <end position="487"/>
    </location>
</feature>
<evidence type="ECO:0000256" key="3">
    <source>
        <dbReference type="PROSITE-ProRule" id="PRU00284"/>
    </source>
</evidence>
<dbReference type="InterPro" id="IPR004089">
    <property type="entry name" value="MCPsignal_dom"/>
</dbReference>
<comment type="similarity">
    <text evidence="2">Belongs to the methyl-accepting chemotaxis (MCP) protein family.</text>
</comment>
<evidence type="ECO:0000256" key="5">
    <source>
        <dbReference type="SAM" id="MobiDB-lite"/>
    </source>
</evidence>
<dbReference type="PROSITE" id="PS50885">
    <property type="entry name" value="HAMP"/>
    <property type="match status" value="1"/>
</dbReference>
<dbReference type="RefSeq" id="WP_104982814.1">
    <property type="nucleotide sequence ID" value="NZ_CP012673.1"/>
</dbReference>
<evidence type="ECO:0000256" key="1">
    <source>
        <dbReference type="ARBA" id="ARBA00022500"/>
    </source>
</evidence>
<evidence type="ECO:0000259" key="7">
    <source>
        <dbReference type="PROSITE" id="PS50111"/>
    </source>
</evidence>
<name>A0A2L0EY98_SORCE</name>
<dbReference type="AlphaFoldDB" id="A0A2L0EY98"/>
<protein>
    <recommendedName>
        <fullName evidence="11">Methyl-accepting chemotaxis protein</fullName>
    </recommendedName>
</protein>
<dbReference type="GO" id="GO:0005886">
    <property type="term" value="C:plasma membrane"/>
    <property type="evidence" value="ECO:0007669"/>
    <property type="project" value="TreeGrafter"/>
</dbReference>
<dbReference type="GO" id="GO:0004888">
    <property type="term" value="F:transmembrane signaling receptor activity"/>
    <property type="evidence" value="ECO:0007669"/>
    <property type="project" value="TreeGrafter"/>
</dbReference>
<gene>
    <name evidence="9" type="ORF">SOCE26_057240</name>
</gene>
<dbReference type="PANTHER" id="PTHR43531">
    <property type="entry name" value="PROTEIN ICFG"/>
    <property type="match status" value="1"/>
</dbReference>
<keyword evidence="4" id="KW-0175">Coiled coil</keyword>
<feature type="region of interest" description="Disordered" evidence="5">
    <location>
        <begin position="504"/>
        <end position="524"/>
    </location>
</feature>
<dbReference type="SMART" id="SM00283">
    <property type="entry name" value="MA"/>
    <property type="match status" value="1"/>
</dbReference>
<dbReference type="InterPro" id="IPR051310">
    <property type="entry name" value="MCP_chemotaxis"/>
</dbReference>
<dbReference type="Gene3D" id="6.10.340.10">
    <property type="match status" value="1"/>
</dbReference>
<dbReference type="Pfam" id="PF00015">
    <property type="entry name" value="MCPsignal"/>
    <property type="match status" value="1"/>
</dbReference>
<evidence type="ECO:0000256" key="6">
    <source>
        <dbReference type="SAM" id="Phobius"/>
    </source>
</evidence>
<keyword evidence="6" id="KW-0472">Membrane</keyword>
<dbReference type="SMART" id="SM00304">
    <property type="entry name" value="HAMP"/>
    <property type="match status" value="2"/>
</dbReference>
<dbReference type="SUPFAM" id="SSF58104">
    <property type="entry name" value="Methyl-accepting chemotaxis protein (MCP) signaling domain"/>
    <property type="match status" value="1"/>
</dbReference>
<keyword evidence="1" id="KW-0145">Chemotaxis</keyword>
<keyword evidence="6" id="KW-0812">Transmembrane</keyword>
<evidence type="ECO:0000259" key="8">
    <source>
        <dbReference type="PROSITE" id="PS50885"/>
    </source>
</evidence>
<dbReference type="PROSITE" id="PS50111">
    <property type="entry name" value="CHEMOTAXIS_TRANSDUC_2"/>
    <property type="match status" value="1"/>
</dbReference>
<dbReference type="GO" id="GO:0006935">
    <property type="term" value="P:chemotaxis"/>
    <property type="evidence" value="ECO:0007669"/>
    <property type="project" value="UniProtKB-KW"/>
</dbReference>
<evidence type="ECO:0000313" key="9">
    <source>
        <dbReference type="EMBL" id="AUX44260.1"/>
    </source>
</evidence>
<evidence type="ECO:0000313" key="10">
    <source>
        <dbReference type="Proteomes" id="UP000238348"/>
    </source>
</evidence>
<feature type="coiled-coil region" evidence="4">
    <location>
        <begin position="287"/>
        <end position="314"/>
    </location>
</feature>